<dbReference type="EMBL" id="HBEY01005660">
    <property type="protein sequence ID" value="CAD8599440.1"/>
    <property type="molecule type" value="Transcribed_RNA"/>
</dbReference>
<dbReference type="Pfam" id="PF01762">
    <property type="entry name" value="Galactosyl_T"/>
    <property type="match status" value="1"/>
</dbReference>
<evidence type="ECO:0000256" key="10">
    <source>
        <dbReference type="RuleBase" id="RU363063"/>
    </source>
</evidence>
<dbReference type="PANTHER" id="PTHR11214:SF3">
    <property type="entry name" value="BETA-1,3-GALACTOSYLTRANSFERASE 6"/>
    <property type="match status" value="1"/>
</dbReference>
<evidence type="ECO:0000256" key="8">
    <source>
        <dbReference type="ARBA" id="ARBA00023034"/>
    </source>
</evidence>
<dbReference type="GO" id="GO:0016758">
    <property type="term" value="F:hexosyltransferase activity"/>
    <property type="evidence" value="ECO:0007669"/>
    <property type="project" value="InterPro"/>
</dbReference>
<dbReference type="GO" id="GO:0000139">
    <property type="term" value="C:Golgi membrane"/>
    <property type="evidence" value="ECO:0007669"/>
    <property type="project" value="UniProtKB-SubCell"/>
</dbReference>
<evidence type="ECO:0000313" key="11">
    <source>
        <dbReference type="EMBL" id="CAD8599440.1"/>
    </source>
</evidence>
<dbReference type="EC" id="2.4.1.-" evidence="10"/>
<keyword evidence="5" id="KW-0812">Transmembrane</keyword>
<evidence type="ECO:0000256" key="6">
    <source>
        <dbReference type="ARBA" id="ARBA00022968"/>
    </source>
</evidence>
<accession>A0A7S0PXY5</accession>
<dbReference type="PANTHER" id="PTHR11214">
    <property type="entry name" value="BETA-1,3-N-ACETYLGLUCOSAMINYLTRANSFERASE"/>
    <property type="match status" value="1"/>
</dbReference>
<keyword evidence="9" id="KW-0472">Membrane</keyword>
<evidence type="ECO:0000256" key="1">
    <source>
        <dbReference type="ARBA" id="ARBA00004323"/>
    </source>
</evidence>
<reference evidence="11" key="1">
    <citation type="submission" date="2021-01" db="EMBL/GenBank/DDBJ databases">
        <authorList>
            <person name="Corre E."/>
            <person name="Pelletier E."/>
            <person name="Niang G."/>
            <person name="Scheremetjew M."/>
            <person name="Finn R."/>
            <person name="Kale V."/>
            <person name="Holt S."/>
            <person name="Cochrane G."/>
            <person name="Meng A."/>
            <person name="Brown T."/>
            <person name="Cohen L."/>
        </authorList>
    </citation>
    <scope>NUCLEOTIDE SEQUENCE</scope>
    <source>
        <strain evidence="11">PLY182g</strain>
    </source>
</reference>
<sequence length="367" mass="40034">MQGTKVFCAVPDLQPRLAVLGVFTAEGNADRRVAIRSSWLNSSNAWSEAGGGQIAVRFVARGLGDTPRLDMENKEHADTVLLRAPAHMPRNNGPLLSLIHWFQCAVTAWPRAQLIGKADDDVWVHLDATAAHLRGSLAALRPMLPPGDGDDAAPRMLWGMMETFGWSLTSHRPQGFAYKYGGRQSKCRDRMHNESFVYPVHFAKGPMYFVSASMVAQLAADPNVTAYAMVAAASANYSHKSMKLPWEDVFTGLVLTRAVSGRGAAYVHMGAAVMTEGFGPYAKSGFGRNTLLFHTNTARARETTGPNGLVAKTRWALARHCNGSRATLRCDRDIVSCRGMVWKRCLHVHNYSACPVGHASLFGHGNT</sequence>
<keyword evidence="3 10" id="KW-0328">Glycosyltransferase</keyword>
<proteinExistence type="inferred from homology"/>
<gene>
    <name evidence="11" type="ORF">CPEL01642_LOCUS2770</name>
</gene>
<comment type="subcellular location">
    <subcellularLocation>
        <location evidence="1 10">Golgi apparatus membrane</location>
        <topology evidence="1 10">Single-pass type II membrane protein</topology>
    </subcellularLocation>
</comment>
<keyword evidence="6" id="KW-0735">Signal-anchor</keyword>
<keyword evidence="7" id="KW-1133">Transmembrane helix</keyword>
<organism evidence="11">
    <name type="scientific">Coccolithus braarudii</name>
    <dbReference type="NCBI Taxonomy" id="221442"/>
    <lineage>
        <taxon>Eukaryota</taxon>
        <taxon>Haptista</taxon>
        <taxon>Haptophyta</taxon>
        <taxon>Prymnesiophyceae</taxon>
        <taxon>Coccolithales</taxon>
        <taxon>Coccolithaceae</taxon>
        <taxon>Coccolithus</taxon>
    </lineage>
</organism>
<name>A0A7S0PXY5_9EUKA</name>
<protein>
    <recommendedName>
        <fullName evidence="10">Hexosyltransferase</fullName>
        <ecNumber evidence="10">2.4.1.-</ecNumber>
    </recommendedName>
</protein>
<evidence type="ECO:0000256" key="3">
    <source>
        <dbReference type="ARBA" id="ARBA00022676"/>
    </source>
</evidence>
<evidence type="ECO:0000256" key="5">
    <source>
        <dbReference type="ARBA" id="ARBA00022692"/>
    </source>
</evidence>
<keyword evidence="8 10" id="KW-0333">Golgi apparatus</keyword>
<evidence type="ECO:0000256" key="4">
    <source>
        <dbReference type="ARBA" id="ARBA00022679"/>
    </source>
</evidence>
<dbReference type="InterPro" id="IPR002659">
    <property type="entry name" value="Glyco_trans_31"/>
</dbReference>
<evidence type="ECO:0000256" key="2">
    <source>
        <dbReference type="ARBA" id="ARBA00008661"/>
    </source>
</evidence>
<evidence type="ECO:0000256" key="9">
    <source>
        <dbReference type="ARBA" id="ARBA00023136"/>
    </source>
</evidence>
<keyword evidence="4" id="KW-0808">Transferase</keyword>
<evidence type="ECO:0000256" key="7">
    <source>
        <dbReference type="ARBA" id="ARBA00022989"/>
    </source>
</evidence>
<dbReference type="AlphaFoldDB" id="A0A7S0PXY5"/>
<comment type="similarity">
    <text evidence="2 10">Belongs to the glycosyltransferase 31 family.</text>
</comment>